<reference evidence="2" key="1">
    <citation type="submission" date="2022-10" db="EMBL/GenBank/DDBJ databases">
        <title>The WGS of Solirubrobacter sp. CPCC 204708.</title>
        <authorList>
            <person name="Jiang Z."/>
        </authorList>
    </citation>
    <scope>NUCLEOTIDE SEQUENCE</scope>
    <source>
        <strain evidence="2">CPCC 204708</strain>
    </source>
</reference>
<dbReference type="RefSeq" id="WP_202957443.1">
    <property type="nucleotide sequence ID" value="NZ_JAPCID010000018.1"/>
</dbReference>
<protein>
    <submittedName>
        <fullName evidence="2">Uncharacterized protein</fullName>
    </submittedName>
</protein>
<accession>A0ABT4RJG7</accession>
<feature type="chain" id="PRO_5046468625" evidence="1">
    <location>
        <begin position="25"/>
        <end position="153"/>
    </location>
</feature>
<dbReference type="Proteomes" id="UP001147700">
    <property type="component" value="Unassembled WGS sequence"/>
</dbReference>
<comment type="caution">
    <text evidence="2">The sequence shown here is derived from an EMBL/GenBank/DDBJ whole genome shotgun (WGS) entry which is preliminary data.</text>
</comment>
<evidence type="ECO:0000313" key="3">
    <source>
        <dbReference type="Proteomes" id="UP001147700"/>
    </source>
</evidence>
<keyword evidence="1" id="KW-0732">Signal</keyword>
<evidence type="ECO:0000313" key="2">
    <source>
        <dbReference type="EMBL" id="MDA0138694.1"/>
    </source>
</evidence>
<dbReference type="EMBL" id="JAPCID010000018">
    <property type="protein sequence ID" value="MDA0138694.1"/>
    <property type="molecule type" value="Genomic_DNA"/>
</dbReference>
<evidence type="ECO:0000256" key="1">
    <source>
        <dbReference type="SAM" id="SignalP"/>
    </source>
</evidence>
<keyword evidence="3" id="KW-1185">Reference proteome</keyword>
<name>A0ABT4RJG7_9ACTN</name>
<proteinExistence type="predicted"/>
<feature type="signal peptide" evidence="1">
    <location>
        <begin position="1"/>
        <end position="24"/>
    </location>
</feature>
<organism evidence="2 3">
    <name type="scientific">Solirubrobacter deserti</name>
    <dbReference type="NCBI Taxonomy" id="2282478"/>
    <lineage>
        <taxon>Bacteria</taxon>
        <taxon>Bacillati</taxon>
        <taxon>Actinomycetota</taxon>
        <taxon>Thermoleophilia</taxon>
        <taxon>Solirubrobacterales</taxon>
        <taxon>Solirubrobacteraceae</taxon>
        <taxon>Solirubrobacter</taxon>
    </lineage>
</organism>
<gene>
    <name evidence="2" type="ORF">OJ962_14415</name>
</gene>
<sequence>MRTKLLTALTAVVAATAVAAPAHAQLISEPGPQIDAGACKVRSSHDEGQRFTYADCEVTVNGVPAGQSVKVRYKSNLKTFKPHAEFGPWDSTTGTITAGNQGAPAGTTDDIVVGLQLAFPGKSVAQVKKDLTVTLSSATPGATVTDATATPSR</sequence>